<protein>
    <submittedName>
        <fullName evidence="4">ANTAR domain-containing protein</fullName>
    </submittedName>
</protein>
<accession>A0ABN2N687</accession>
<dbReference type="Pfam" id="PF03861">
    <property type="entry name" value="ANTAR"/>
    <property type="match status" value="1"/>
</dbReference>
<proteinExistence type="predicted"/>
<dbReference type="Pfam" id="PF13185">
    <property type="entry name" value="GAF_2"/>
    <property type="match status" value="1"/>
</dbReference>
<dbReference type="Proteomes" id="UP001500449">
    <property type="component" value="Unassembled WGS sequence"/>
</dbReference>
<dbReference type="InterPro" id="IPR003018">
    <property type="entry name" value="GAF"/>
</dbReference>
<gene>
    <name evidence="4" type="ORF">GCM10009836_38400</name>
</gene>
<feature type="domain" description="ANTAR" evidence="3">
    <location>
        <begin position="160"/>
        <end position="238"/>
    </location>
</feature>
<name>A0ABN2N687_9PSEU</name>
<dbReference type="InterPro" id="IPR005561">
    <property type="entry name" value="ANTAR"/>
</dbReference>
<evidence type="ECO:0000313" key="4">
    <source>
        <dbReference type="EMBL" id="GAA1854651.1"/>
    </source>
</evidence>
<dbReference type="InterPro" id="IPR029016">
    <property type="entry name" value="GAF-like_dom_sf"/>
</dbReference>
<evidence type="ECO:0000256" key="2">
    <source>
        <dbReference type="ARBA" id="ARBA00023163"/>
    </source>
</evidence>
<dbReference type="RefSeq" id="WP_344418598.1">
    <property type="nucleotide sequence ID" value="NZ_BAAAQK010000012.1"/>
</dbReference>
<dbReference type="SUPFAM" id="SSF55781">
    <property type="entry name" value="GAF domain-like"/>
    <property type="match status" value="1"/>
</dbReference>
<evidence type="ECO:0000256" key="1">
    <source>
        <dbReference type="ARBA" id="ARBA00023015"/>
    </source>
</evidence>
<dbReference type="Gene3D" id="3.30.450.40">
    <property type="match status" value="1"/>
</dbReference>
<evidence type="ECO:0000259" key="3">
    <source>
        <dbReference type="SMART" id="SM01012"/>
    </source>
</evidence>
<dbReference type="EMBL" id="BAAAQK010000012">
    <property type="protein sequence ID" value="GAA1854651.1"/>
    <property type="molecule type" value="Genomic_DNA"/>
</dbReference>
<comment type="caution">
    <text evidence="4">The sequence shown here is derived from an EMBL/GenBank/DDBJ whole genome shotgun (WGS) entry which is preliminary data.</text>
</comment>
<keyword evidence="5" id="KW-1185">Reference proteome</keyword>
<dbReference type="Gene3D" id="1.10.10.10">
    <property type="entry name" value="Winged helix-like DNA-binding domain superfamily/Winged helix DNA-binding domain"/>
    <property type="match status" value="1"/>
</dbReference>
<reference evidence="4 5" key="1">
    <citation type="journal article" date="2019" name="Int. J. Syst. Evol. Microbiol.">
        <title>The Global Catalogue of Microorganisms (GCM) 10K type strain sequencing project: providing services to taxonomists for standard genome sequencing and annotation.</title>
        <authorList>
            <consortium name="The Broad Institute Genomics Platform"/>
            <consortium name="The Broad Institute Genome Sequencing Center for Infectious Disease"/>
            <person name="Wu L."/>
            <person name="Ma J."/>
        </authorList>
    </citation>
    <scope>NUCLEOTIDE SEQUENCE [LARGE SCALE GENOMIC DNA]</scope>
    <source>
        <strain evidence="4 5">JCM 16009</strain>
    </source>
</reference>
<dbReference type="InterPro" id="IPR036388">
    <property type="entry name" value="WH-like_DNA-bd_sf"/>
</dbReference>
<evidence type="ECO:0000313" key="5">
    <source>
        <dbReference type="Proteomes" id="UP001500449"/>
    </source>
</evidence>
<dbReference type="SMART" id="SM01012">
    <property type="entry name" value="ANTAR"/>
    <property type="match status" value="1"/>
</dbReference>
<keyword evidence="1" id="KW-0805">Transcription regulation</keyword>
<organism evidence="4 5">
    <name type="scientific">Pseudonocardia ailaonensis</name>
    <dbReference type="NCBI Taxonomy" id="367279"/>
    <lineage>
        <taxon>Bacteria</taxon>
        <taxon>Bacillati</taxon>
        <taxon>Actinomycetota</taxon>
        <taxon>Actinomycetes</taxon>
        <taxon>Pseudonocardiales</taxon>
        <taxon>Pseudonocardiaceae</taxon>
        <taxon>Pseudonocardia</taxon>
    </lineage>
</organism>
<keyword evidence="2" id="KW-0804">Transcription</keyword>
<sequence length="249" mass="26449">MAERGAVTGLLTGLAVADLDEEDLARTVCEACVDGLDVDGAALSVMTAETSRRTLWATDETAMTLEEIQVTLNEGVCIDAATSGFPVLVGDVTEPVEQMRWPVFAVEVAERTAVRALFALPLRWGAVTIGVMDLYRLRAGALPAGQWQDLLAATEIAGILMLGVRTRPGGPGGGLAGGGDPEDDGLLGGGLFGRPEIHQAAGMVLVQLQIGPEEALARMRARAFAERRLLIDVARDVVERRLVFTEETR</sequence>